<comment type="caution">
    <text evidence="2">The sequence shown here is derived from an EMBL/GenBank/DDBJ whole genome shotgun (WGS) entry which is preliminary data.</text>
</comment>
<proteinExistence type="predicted"/>
<reference evidence="2 3" key="1">
    <citation type="journal article" date="2020" name="bioRxiv">
        <title>Sequence and annotation of 42 cannabis genomes reveals extensive copy number variation in cannabinoid synthesis and pathogen resistance genes.</title>
        <authorList>
            <person name="Mckernan K.J."/>
            <person name="Helbert Y."/>
            <person name="Kane L.T."/>
            <person name="Ebling H."/>
            <person name="Zhang L."/>
            <person name="Liu B."/>
            <person name="Eaton Z."/>
            <person name="Mclaughlin S."/>
            <person name="Kingan S."/>
            <person name="Baybayan P."/>
            <person name="Concepcion G."/>
            <person name="Jordan M."/>
            <person name="Riva A."/>
            <person name="Barbazuk W."/>
            <person name="Harkins T."/>
        </authorList>
    </citation>
    <scope>NUCLEOTIDE SEQUENCE [LARGE SCALE GENOMIC DNA]</scope>
    <source>
        <strain evidence="3">cv. Jamaican Lion 4</strain>
        <tissue evidence="2">Leaf</tissue>
    </source>
</reference>
<organism evidence="2 3">
    <name type="scientific">Cannabis sativa</name>
    <name type="common">Hemp</name>
    <name type="synonym">Marijuana</name>
    <dbReference type="NCBI Taxonomy" id="3483"/>
    <lineage>
        <taxon>Eukaryota</taxon>
        <taxon>Viridiplantae</taxon>
        <taxon>Streptophyta</taxon>
        <taxon>Embryophyta</taxon>
        <taxon>Tracheophyta</taxon>
        <taxon>Spermatophyta</taxon>
        <taxon>Magnoliopsida</taxon>
        <taxon>eudicotyledons</taxon>
        <taxon>Gunneridae</taxon>
        <taxon>Pentapetalae</taxon>
        <taxon>rosids</taxon>
        <taxon>fabids</taxon>
        <taxon>Rosales</taxon>
        <taxon>Cannabaceae</taxon>
        <taxon>Cannabis</taxon>
    </lineage>
</organism>
<evidence type="ECO:0008006" key="4">
    <source>
        <dbReference type="Google" id="ProtNLM"/>
    </source>
</evidence>
<evidence type="ECO:0000313" key="2">
    <source>
        <dbReference type="EMBL" id="KAF4400614.1"/>
    </source>
</evidence>
<name>A0A7J6HZ92_CANSA</name>
<accession>A0A7J6HZ92</accession>
<feature type="compositionally biased region" description="Basic and acidic residues" evidence="1">
    <location>
        <begin position="18"/>
        <end position="30"/>
    </location>
</feature>
<protein>
    <recommendedName>
        <fullName evidence="4">No apical meristem-associated C-terminal domain-containing protein</fullName>
    </recommendedName>
</protein>
<feature type="region of interest" description="Disordered" evidence="1">
    <location>
        <begin position="92"/>
        <end position="116"/>
    </location>
</feature>
<feature type="region of interest" description="Disordered" evidence="1">
    <location>
        <begin position="1"/>
        <end position="30"/>
    </location>
</feature>
<evidence type="ECO:0000313" key="3">
    <source>
        <dbReference type="Proteomes" id="UP000583929"/>
    </source>
</evidence>
<dbReference type="Proteomes" id="UP000583929">
    <property type="component" value="Unassembled WGS sequence"/>
</dbReference>
<dbReference type="EMBL" id="JAATIQ010000017">
    <property type="protein sequence ID" value="KAF4400614.1"/>
    <property type="molecule type" value="Genomic_DNA"/>
</dbReference>
<gene>
    <name evidence="2" type="ORF">G4B88_023407</name>
</gene>
<keyword evidence="3" id="KW-1185">Reference proteome</keyword>
<feature type="compositionally biased region" description="Low complexity" evidence="1">
    <location>
        <begin position="92"/>
        <end position="109"/>
    </location>
</feature>
<evidence type="ECO:0000256" key="1">
    <source>
        <dbReference type="SAM" id="MobiDB-lite"/>
    </source>
</evidence>
<dbReference type="AlphaFoldDB" id="A0A7J6HZ92"/>
<sequence length="116" mass="13620">MDKAKSKRKNSVESSDAIETKEQENRQLGEMLKENNSFRQKIYQMQMVRAQIESRKLALAEYREQNKILLADLNSIADPKVREFFVREQMQIMQKRSQQQGQGSQQQGQESKHTSD</sequence>